<name>A0ACC3SH60_9PEZI</name>
<dbReference type="EMBL" id="JAMKPW020000011">
    <property type="protein sequence ID" value="KAK8213585.1"/>
    <property type="molecule type" value="Genomic_DNA"/>
</dbReference>
<protein>
    <submittedName>
        <fullName evidence="1">Uncharacterized protein</fullName>
    </submittedName>
</protein>
<accession>A0ACC3SH60</accession>
<dbReference type="Proteomes" id="UP001320706">
    <property type="component" value="Unassembled WGS sequence"/>
</dbReference>
<sequence length="937" mass="104118">MDRPPMNQVPMPPQHPALQYSNPPPLRNPPPQVFGSFAPDASPVSNSYAQQLYADDPNSYSQDDPTGDSEQGDAKRRRIARACDMCRKKKIKCDGKMPKCSHCENYKTECIFTQVEKKRNPPKGAKYIEGLENRLGRMESLLRLSGLLAEDDGGKTDLGTLEKRLADKTASSGSISEGTSPRSPSVRRDGSSSVQQTPRISTITSPQDSGITSDPPRRKLNPQEVEALADGMCSLVTTNCGETRYIGSSSGFSIFSPKGIQWVNEKTGDKSFHDMISSAAADDHKFAYWKPEIFGDIFSRRTFKPLPPKPEALSLLKDFFENFNTMFPLFHEPTFMHLVDKHYSMEPYEGSGWWASLNVALAIAHRLRVMSNVVPQEEDRHAWGYLKNALAVQTELTMRNTDLLSVQALIGMAMFLQGTPNPQPSFFLIAAALRLAHSIGLHKRGSDFNLNEIESEQRKRVFWIAYMMDREPPVQDDDDMNVELPSEDPPDNVGNVTLSDGVGKVNLFRIMCVFATIQSKVYKQLYSVKASRQSDGELLNTIGELDQELENWKESIPPDFRPENEIKVRHTPLILHIVVLHFAYYNCLTTIHRMSVHHGYWTSRLSDYAIQGLNARPLNPRVFMSAALCVNAARTSISLIKYIPHGDYACVWLILYYPVSALVTLFANILQNPQDVRARSDLKLMDSVVVFLSMLCGDESNGFVRRMLSICAEFERIAKVALDKVEREMKGRGKRKAAEREKDQHAEKSIEQQQLETQASYRPSLPPPSAPSSVAGGNSHSPSALGQMPTDGHTQPSTAQPSGLGSTPNENLNPFPPTTQTRPHLSDPASHTGFTPQSSAWLNDVFPPPQNQFPTPGYSQPESVAGMPGATYPPPPTGNPNEADLTMGGSFQQPFVPQDLWQMPMTLEWDWADVGSMGNAFIFGDGAFGDGMDQGQQ</sequence>
<evidence type="ECO:0000313" key="1">
    <source>
        <dbReference type="EMBL" id="KAK8213585.1"/>
    </source>
</evidence>
<reference evidence="1" key="1">
    <citation type="submission" date="2024-02" db="EMBL/GenBank/DDBJ databases">
        <title>Metagenome Assembled Genome of Zalaria obscura JY119.</title>
        <authorList>
            <person name="Vighnesh L."/>
            <person name="Jagadeeshwari U."/>
            <person name="Venkata Ramana C."/>
            <person name="Sasikala C."/>
        </authorList>
    </citation>
    <scope>NUCLEOTIDE SEQUENCE</scope>
    <source>
        <strain evidence="1">JY119</strain>
    </source>
</reference>
<proteinExistence type="predicted"/>
<organism evidence="1 2">
    <name type="scientific">Zalaria obscura</name>
    <dbReference type="NCBI Taxonomy" id="2024903"/>
    <lineage>
        <taxon>Eukaryota</taxon>
        <taxon>Fungi</taxon>
        <taxon>Dikarya</taxon>
        <taxon>Ascomycota</taxon>
        <taxon>Pezizomycotina</taxon>
        <taxon>Dothideomycetes</taxon>
        <taxon>Dothideomycetidae</taxon>
        <taxon>Dothideales</taxon>
        <taxon>Zalariaceae</taxon>
        <taxon>Zalaria</taxon>
    </lineage>
</organism>
<comment type="caution">
    <text evidence="1">The sequence shown here is derived from an EMBL/GenBank/DDBJ whole genome shotgun (WGS) entry which is preliminary data.</text>
</comment>
<evidence type="ECO:0000313" key="2">
    <source>
        <dbReference type="Proteomes" id="UP001320706"/>
    </source>
</evidence>
<keyword evidence="2" id="KW-1185">Reference proteome</keyword>
<gene>
    <name evidence="1" type="ORF">M8818_002888</name>
</gene>